<evidence type="ECO:0000256" key="1">
    <source>
        <dbReference type="ARBA" id="ARBA00004651"/>
    </source>
</evidence>
<evidence type="ECO:0000256" key="2">
    <source>
        <dbReference type="ARBA" id="ARBA00022475"/>
    </source>
</evidence>
<comment type="similarity">
    <text evidence="6">Belongs to the LPG synthase family.</text>
</comment>
<dbReference type="PANTHER" id="PTHR37693:SF1">
    <property type="entry name" value="INTEGRAL MEMBRANE PROTEIN"/>
    <property type="match status" value="1"/>
</dbReference>
<reference evidence="7" key="1">
    <citation type="submission" date="2020-08" db="EMBL/GenBank/DDBJ databases">
        <title>Genome public.</title>
        <authorList>
            <person name="Liu C."/>
            <person name="Sun Q."/>
        </authorList>
    </citation>
    <scope>NUCLEOTIDE SEQUENCE</scope>
    <source>
        <strain evidence="7">NSJ-51</strain>
    </source>
</reference>
<dbReference type="Pfam" id="PF03706">
    <property type="entry name" value="LPG_synthase_TM"/>
    <property type="match status" value="1"/>
</dbReference>
<feature type="transmembrane region" description="Helical" evidence="6">
    <location>
        <begin position="262"/>
        <end position="285"/>
    </location>
</feature>
<gene>
    <name evidence="6" type="primary">mprF</name>
    <name evidence="7" type="ORF">H8S57_11275</name>
</gene>
<dbReference type="EMBL" id="JACOPP010000015">
    <property type="protein sequence ID" value="MBC5734304.1"/>
    <property type="molecule type" value="Genomic_DNA"/>
</dbReference>
<dbReference type="PANTHER" id="PTHR37693">
    <property type="entry name" value="PHOSPHATIDYLGLYCEROL LYSYLTRANSFERASE"/>
    <property type="match status" value="1"/>
</dbReference>
<comment type="function">
    <text evidence="6">Catalyzes the transfer of a lysyl group from L-lysyl-tRNA(Lys) to membrane-bound phosphatidylglycerol (PG), which produces lysylphosphatidylglycerol (LPG), a major component of the bacterial membrane with a positive net charge. LPG synthesis contributes to bacterial virulence as it is involved in the resistance mechanism against cationic antimicrobial peptides (CAMP) produces by the host's immune system (defensins, cathelicidins) and by the competing microorganisms.</text>
</comment>
<evidence type="ECO:0000256" key="3">
    <source>
        <dbReference type="ARBA" id="ARBA00022692"/>
    </source>
</evidence>
<keyword evidence="8" id="KW-1185">Reference proteome</keyword>
<evidence type="ECO:0000256" key="4">
    <source>
        <dbReference type="ARBA" id="ARBA00022989"/>
    </source>
</evidence>
<feature type="transmembrane region" description="Helical" evidence="6">
    <location>
        <begin position="156"/>
        <end position="182"/>
    </location>
</feature>
<dbReference type="GO" id="GO:0050071">
    <property type="term" value="F:phosphatidylglycerol lysyltransferase activity"/>
    <property type="evidence" value="ECO:0007669"/>
    <property type="project" value="UniProtKB-EC"/>
</dbReference>
<dbReference type="GO" id="GO:0005886">
    <property type="term" value="C:plasma membrane"/>
    <property type="evidence" value="ECO:0007669"/>
    <property type="project" value="UniProtKB-SubCell"/>
</dbReference>
<keyword evidence="2" id="KW-1003">Cell membrane</keyword>
<feature type="transmembrane region" description="Helical" evidence="6">
    <location>
        <begin position="12"/>
        <end position="36"/>
    </location>
</feature>
<dbReference type="RefSeq" id="WP_186908189.1">
    <property type="nucleotide sequence ID" value="NZ_JACOPP010000015.1"/>
</dbReference>
<protein>
    <recommendedName>
        <fullName evidence="6">Phosphatidylglycerol lysyltransferase</fullName>
        <ecNumber evidence="6">2.3.2.3</ecNumber>
    </recommendedName>
    <alternativeName>
        <fullName evidence="6">Lysylphosphatidylglycerol synthase</fullName>
    </alternativeName>
</protein>
<dbReference type="AlphaFoldDB" id="A0A8J6JFK1"/>
<evidence type="ECO:0000313" key="8">
    <source>
        <dbReference type="Proteomes" id="UP000661435"/>
    </source>
</evidence>
<sequence length="343" mass="37262">MFDTKANKKALFNRIFSIAGLTVGGAILAALVVHVFRTMDVRALLRQTRPLWLVGAALCVPVSESIDALIFYGMGKGAGCPMRLAGCFDAAYIGEFYYKLGPAGMPVQLKLMYDAGLSATYTASIYTWKLVANTVVYTVYALAALAYKLVFHGESIGPAVIGAAFLIVLYVALCTLAVFTAIRPAPIQRLIRRILEWLSRHTKVMAKPGRVEAGMGKVDEFCRQLADLRGNKRLLAGLFAAMFLELGALFAVPYFLFHGLGLGGHSFVELLLVQCLVMVISRIVLLPGNAGGAEGSFYLFMSPIFGEHVAVGMVLWRFAAFLEVMLLGGVWSVVRFAKRSARG</sequence>
<feature type="transmembrane region" description="Helical" evidence="6">
    <location>
        <begin position="234"/>
        <end position="256"/>
    </location>
</feature>
<name>A0A8J6JFK1_9FIRM</name>
<keyword evidence="5 6" id="KW-0472">Membrane</keyword>
<dbReference type="Proteomes" id="UP000661435">
    <property type="component" value="Unassembled WGS sequence"/>
</dbReference>
<organism evidence="7 8">
    <name type="scientific">Lawsonibacter hominis</name>
    <dbReference type="NCBI Taxonomy" id="2763053"/>
    <lineage>
        <taxon>Bacteria</taxon>
        <taxon>Bacillati</taxon>
        <taxon>Bacillota</taxon>
        <taxon>Clostridia</taxon>
        <taxon>Eubacteriales</taxon>
        <taxon>Oscillospiraceae</taxon>
        <taxon>Lawsonibacter</taxon>
    </lineage>
</organism>
<evidence type="ECO:0000256" key="6">
    <source>
        <dbReference type="RuleBase" id="RU363042"/>
    </source>
</evidence>
<accession>A0A8J6JFK1</accession>
<comment type="caution">
    <text evidence="7">The sequence shown here is derived from an EMBL/GenBank/DDBJ whole genome shotgun (WGS) entry which is preliminary data.</text>
</comment>
<dbReference type="GO" id="GO:0006629">
    <property type="term" value="P:lipid metabolic process"/>
    <property type="evidence" value="ECO:0007669"/>
    <property type="project" value="UniProtKB-KW"/>
</dbReference>
<keyword evidence="4 6" id="KW-1133">Transmembrane helix</keyword>
<feature type="transmembrane region" description="Helical" evidence="6">
    <location>
        <begin position="51"/>
        <end position="74"/>
    </location>
</feature>
<feature type="transmembrane region" description="Helical" evidence="6">
    <location>
        <begin position="320"/>
        <end position="337"/>
    </location>
</feature>
<comment type="subcellular location">
    <subcellularLocation>
        <location evidence="1 6">Cell membrane</location>
        <topology evidence="1 6">Multi-pass membrane protein</topology>
    </subcellularLocation>
</comment>
<proteinExistence type="inferred from homology"/>
<evidence type="ECO:0000256" key="5">
    <source>
        <dbReference type="ARBA" id="ARBA00023136"/>
    </source>
</evidence>
<keyword evidence="6" id="KW-0808">Transferase</keyword>
<dbReference type="GO" id="GO:0046677">
    <property type="term" value="P:response to antibiotic"/>
    <property type="evidence" value="ECO:0007669"/>
    <property type="project" value="UniProtKB-KW"/>
</dbReference>
<keyword evidence="6" id="KW-0443">Lipid metabolism</keyword>
<keyword evidence="6" id="KW-0046">Antibiotic resistance</keyword>
<comment type="catalytic activity">
    <reaction evidence="6">
        <text>L-lysyl-tRNA(Lys) + a 1,2-diacyl-sn-glycero-3-phospho-(1'-sn-glycerol) = a 1,2-diacyl-sn-glycero-3-phospho-1'-(3'-O-L-lysyl)-sn-glycerol + tRNA(Lys)</text>
        <dbReference type="Rhea" id="RHEA:10668"/>
        <dbReference type="Rhea" id="RHEA-COMP:9696"/>
        <dbReference type="Rhea" id="RHEA-COMP:9697"/>
        <dbReference type="ChEBI" id="CHEBI:64716"/>
        <dbReference type="ChEBI" id="CHEBI:75792"/>
        <dbReference type="ChEBI" id="CHEBI:78442"/>
        <dbReference type="ChEBI" id="CHEBI:78529"/>
        <dbReference type="EC" id="2.3.2.3"/>
    </reaction>
</comment>
<dbReference type="InterPro" id="IPR022791">
    <property type="entry name" value="L-PG_synthase/AglD"/>
</dbReference>
<evidence type="ECO:0000313" key="7">
    <source>
        <dbReference type="EMBL" id="MBC5734304.1"/>
    </source>
</evidence>
<feature type="transmembrane region" description="Helical" evidence="6">
    <location>
        <begin position="130"/>
        <end position="150"/>
    </location>
</feature>
<dbReference type="EC" id="2.3.2.3" evidence="6"/>
<keyword evidence="3 6" id="KW-0812">Transmembrane</keyword>